<keyword evidence="3" id="KW-0547">Nucleotide-binding</keyword>
<dbReference type="PROSITE" id="PS00211">
    <property type="entry name" value="ABC_TRANSPORTER_1"/>
    <property type="match status" value="1"/>
</dbReference>
<reference evidence="6" key="1">
    <citation type="submission" date="2023-07" db="EMBL/GenBank/DDBJ databases">
        <title>Fictibacillus sp. isolated from freshwater pond.</title>
        <authorList>
            <person name="Kirdat K."/>
            <person name="Bhat A."/>
            <person name="Mourya A."/>
            <person name="Yadav A."/>
        </authorList>
    </citation>
    <scope>NUCLEOTIDE SEQUENCE</scope>
    <source>
        <strain evidence="6">NE201</strain>
    </source>
</reference>
<evidence type="ECO:0000256" key="3">
    <source>
        <dbReference type="ARBA" id="ARBA00022741"/>
    </source>
</evidence>
<evidence type="ECO:0000256" key="1">
    <source>
        <dbReference type="ARBA" id="ARBA00005417"/>
    </source>
</evidence>
<dbReference type="GO" id="GO:0005524">
    <property type="term" value="F:ATP binding"/>
    <property type="evidence" value="ECO:0007669"/>
    <property type="project" value="UniProtKB-KW"/>
</dbReference>
<dbReference type="EMBL" id="JAUHTR010000002">
    <property type="protein sequence ID" value="MDN4524028.1"/>
    <property type="molecule type" value="Genomic_DNA"/>
</dbReference>
<dbReference type="CDD" id="cd03268">
    <property type="entry name" value="ABC_BcrA_bacitracin_resist"/>
    <property type="match status" value="1"/>
</dbReference>
<feature type="domain" description="ABC transporter" evidence="5">
    <location>
        <begin position="5"/>
        <end position="233"/>
    </location>
</feature>
<proteinExistence type="inferred from homology"/>
<dbReference type="Gene3D" id="3.40.50.300">
    <property type="entry name" value="P-loop containing nucleotide triphosphate hydrolases"/>
    <property type="match status" value="1"/>
</dbReference>
<protein>
    <submittedName>
        <fullName evidence="6">ABC transporter ATP-binding protein</fullName>
    </submittedName>
</protein>
<accession>A0ABT8HTB5</accession>
<dbReference type="PROSITE" id="PS50893">
    <property type="entry name" value="ABC_TRANSPORTER_2"/>
    <property type="match status" value="1"/>
</dbReference>
<name>A0ABT8HTB5_9BACL</name>
<keyword evidence="7" id="KW-1185">Reference proteome</keyword>
<sequence>MTYIIETAHLTKQYGEKQVVSDVSMKVKKGEIYGFLGQNGAGKTTIMKMITNLVRPTSGEIHLFGERFTRDSVHVMSKIGSIIEYPTLYGHLTAKETLQLHCDYMGFRDDSSINESLELVGLQDAGKKRVSAFSLGMKQRLGLARAIVTKPELLLLDEPINGLDPVAIKDMRQVFKTLQKQYGMTLFISSHILGEIELIADTVGIIRNGALVEEITMSALHAKSSGSIVVETNNANAAAIVLKEQLAIHDFEITNEKQLQIKNSPVSEHEITKVLVNHDIQVNSVYKSAYSLEQFFMEKMSGGALHV</sequence>
<evidence type="ECO:0000313" key="6">
    <source>
        <dbReference type="EMBL" id="MDN4524028.1"/>
    </source>
</evidence>
<dbReference type="PANTHER" id="PTHR43335">
    <property type="entry name" value="ABC TRANSPORTER, ATP-BINDING PROTEIN"/>
    <property type="match status" value="1"/>
</dbReference>
<dbReference type="PANTHER" id="PTHR43335:SF8">
    <property type="entry name" value="ABC TRANSPORTER, ATP-BINDING PROTEIN"/>
    <property type="match status" value="1"/>
</dbReference>
<organism evidence="6 7">
    <name type="scientific">Fictibacillus fluitans</name>
    <dbReference type="NCBI Taxonomy" id="3058422"/>
    <lineage>
        <taxon>Bacteria</taxon>
        <taxon>Bacillati</taxon>
        <taxon>Bacillota</taxon>
        <taxon>Bacilli</taxon>
        <taxon>Bacillales</taxon>
        <taxon>Fictibacillaceae</taxon>
        <taxon>Fictibacillus</taxon>
    </lineage>
</organism>
<dbReference type="InterPro" id="IPR003439">
    <property type="entry name" value="ABC_transporter-like_ATP-bd"/>
</dbReference>
<dbReference type="InterPro" id="IPR017871">
    <property type="entry name" value="ABC_transporter-like_CS"/>
</dbReference>
<keyword evidence="2" id="KW-0813">Transport</keyword>
<dbReference type="SUPFAM" id="SSF52540">
    <property type="entry name" value="P-loop containing nucleoside triphosphate hydrolases"/>
    <property type="match status" value="1"/>
</dbReference>
<evidence type="ECO:0000259" key="5">
    <source>
        <dbReference type="PROSITE" id="PS50893"/>
    </source>
</evidence>
<keyword evidence="4 6" id="KW-0067">ATP-binding</keyword>
<dbReference type="InterPro" id="IPR003593">
    <property type="entry name" value="AAA+_ATPase"/>
</dbReference>
<evidence type="ECO:0000313" key="7">
    <source>
        <dbReference type="Proteomes" id="UP001172721"/>
    </source>
</evidence>
<dbReference type="InterPro" id="IPR027417">
    <property type="entry name" value="P-loop_NTPase"/>
</dbReference>
<evidence type="ECO:0000256" key="4">
    <source>
        <dbReference type="ARBA" id="ARBA00022840"/>
    </source>
</evidence>
<dbReference type="RefSeq" id="WP_301165083.1">
    <property type="nucleotide sequence ID" value="NZ_JAUHTR010000002.1"/>
</dbReference>
<dbReference type="Proteomes" id="UP001172721">
    <property type="component" value="Unassembled WGS sequence"/>
</dbReference>
<evidence type="ECO:0000256" key="2">
    <source>
        <dbReference type="ARBA" id="ARBA00022448"/>
    </source>
</evidence>
<comment type="similarity">
    <text evidence="1">Belongs to the ABC transporter superfamily.</text>
</comment>
<dbReference type="Pfam" id="PF00005">
    <property type="entry name" value="ABC_tran"/>
    <property type="match status" value="1"/>
</dbReference>
<comment type="caution">
    <text evidence="6">The sequence shown here is derived from an EMBL/GenBank/DDBJ whole genome shotgun (WGS) entry which is preliminary data.</text>
</comment>
<dbReference type="SMART" id="SM00382">
    <property type="entry name" value="AAA"/>
    <property type="match status" value="1"/>
</dbReference>
<gene>
    <name evidence="6" type="ORF">QYB97_06060</name>
</gene>